<dbReference type="KEGG" id="sspb:CP982_33070"/>
<dbReference type="OrthoDB" id="495703at2"/>
<dbReference type="GO" id="GO:0032259">
    <property type="term" value="P:methylation"/>
    <property type="evidence" value="ECO:0007669"/>
    <property type="project" value="UniProtKB-KW"/>
</dbReference>
<name>A0A5P2XKA4_STRST</name>
<dbReference type="InterPro" id="IPR051052">
    <property type="entry name" value="Diverse_substrate_MTase"/>
</dbReference>
<evidence type="ECO:0000313" key="4">
    <source>
        <dbReference type="EMBL" id="MBB5106999.1"/>
    </source>
</evidence>
<gene>
    <name evidence="5" type="ORF">CP982_33070</name>
    <name evidence="4" type="ORF">FHS40_006115</name>
</gene>
<proteinExistence type="predicted"/>
<dbReference type="EMBL" id="CP023690">
    <property type="protein sequence ID" value="QEV62946.1"/>
    <property type="molecule type" value="Genomic_DNA"/>
</dbReference>
<evidence type="ECO:0000256" key="1">
    <source>
        <dbReference type="ARBA" id="ARBA00022603"/>
    </source>
</evidence>
<dbReference type="RefSeq" id="WP_150513808.1">
    <property type="nucleotide sequence ID" value="NZ_BMSQ01000002.1"/>
</dbReference>
<reference evidence="4 7" key="2">
    <citation type="submission" date="2020-08" db="EMBL/GenBank/DDBJ databases">
        <title>Genomic Encyclopedia of Type Strains, Phase III (KMG-III): the genomes of soil and plant-associated and newly described type strains.</title>
        <authorList>
            <person name="Whitman W."/>
        </authorList>
    </citation>
    <scope>NUCLEOTIDE SEQUENCE [LARGE SCALE GENOMIC DNA]</scope>
    <source>
        <strain evidence="4 7">CECT 3146</strain>
    </source>
</reference>
<evidence type="ECO:0000313" key="7">
    <source>
        <dbReference type="Proteomes" id="UP000549009"/>
    </source>
</evidence>
<evidence type="ECO:0000256" key="2">
    <source>
        <dbReference type="ARBA" id="ARBA00022679"/>
    </source>
</evidence>
<dbReference type="Gene3D" id="3.40.50.150">
    <property type="entry name" value="Vaccinia Virus protein VP39"/>
    <property type="match status" value="1"/>
</dbReference>
<dbReference type="InterPro" id="IPR029063">
    <property type="entry name" value="SAM-dependent_MTases_sf"/>
</dbReference>
<dbReference type="Proteomes" id="UP000549009">
    <property type="component" value="Unassembled WGS sequence"/>
</dbReference>
<protein>
    <submittedName>
        <fullName evidence="4 5">SAM-dependent methyltransferase</fullName>
    </submittedName>
</protein>
<dbReference type="SUPFAM" id="SSF53335">
    <property type="entry name" value="S-adenosyl-L-methionine-dependent methyltransferases"/>
    <property type="match status" value="1"/>
</dbReference>
<sequence length="251" mass="26379">MSVTSRYREAWEGFWSEAPEDEGTVFWDAEPALTAGLHLALFEPHVAAPGLPVVDVGCGNGTQTRFLADRFPRVLGLDLSAAAIDHARRSDPAGQAEYRQLDAAEKSTVEQLHAELGDVNVYMRGVLHQCEPDDRQPLADSLATLVGERGRAFVVELAEAAGPVLAGLAQGPGGPPPKLAPVFAHGLTPGEVADAALLDHIHAAGLTILASGGLPLSTTEFTPDGTRIELPSTWLVAGRTDLSAGSRGLNQ</sequence>
<dbReference type="GO" id="GO:0008168">
    <property type="term" value="F:methyltransferase activity"/>
    <property type="evidence" value="ECO:0007669"/>
    <property type="project" value="UniProtKB-KW"/>
</dbReference>
<evidence type="ECO:0000259" key="3">
    <source>
        <dbReference type="Pfam" id="PF13649"/>
    </source>
</evidence>
<organism evidence="5 6">
    <name type="scientific">Streptomyces spectabilis</name>
    <dbReference type="NCBI Taxonomy" id="68270"/>
    <lineage>
        <taxon>Bacteria</taxon>
        <taxon>Bacillati</taxon>
        <taxon>Actinomycetota</taxon>
        <taxon>Actinomycetes</taxon>
        <taxon>Kitasatosporales</taxon>
        <taxon>Streptomycetaceae</taxon>
        <taxon>Streptomyces</taxon>
    </lineage>
</organism>
<feature type="domain" description="Methyltransferase" evidence="3">
    <location>
        <begin position="53"/>
        <end position="146"/>
    </location>
</feature>
<dbReference type="AlphaFoldDB" id="A0A5P2XKA4"/>
<dbReference type="CDD" id="cd02440">
    <property type="entry name" value="AdoMet_MTases"/>
    <property type="match status" value="1"/>
</dbReference>
<dbReference type="PANTHER" id="PTHR44942:SF4">
    <property type="entry name" value="METHYLTRANSFERASE TYPE 11 DOMAIN-CONTAINING PROTEIN"/>
    <property type="match status" value="1"/>
</dbReference>
<dbReference type="InterPro" id="IPR041698">
    <property type="entry name" value="Methyltransf_25"/>
</dbReference>
<evidence type="ECO:0000313" key="5">
    <source>
        <dbReference type="EMBL" id="QEV62946.1"/>
    </source>
</evidence>
<dbReference type="Pfam" id="PF13649">
    <property type="entry name" value="Methyltransf_25"/>
    <property type="match status" value="1"/>
</dbReference>
<dbReference type="PANTHER" id="PTHR44942">
    <property type="entry name" value="METHYLTRANSF_11 DOMAIN-CONTAINING PROTEIN"/>
    <property type="match status" value="1"/>
</dbReference>
<keyword evidence="1 5" id="KW-0489">Methyltransferase</keyword>
<keyword evidence="2 5" id="KW-0808">Transferase</keyword>
<keyword evidence="7" id="KW-1185">Reference proteome</keyword>
<dbReference type="Proteomes" id="UP000326505">
    <property type="component" value="Chromosome"/>
</dbReference>
<accession>A0A5P2XKA4</accession>
<evidence type="ECO:0000313" key="6">
    <source>
        <dbReference type="Proteomes" id="UP000326505"/>
    </source>
</evidence>
<dbReference type="EMBL" id="JACHJD010000012">
    <property type="protein sequence ID" value="MBB5106999.1"/>
    <property type="molecule type" value="Genomic_DNA"/>
</dbReference>
<reference evidence="5 6" key="1">
    <citation type="submission" date="2017-09" db="EMBL/GenBank/DDBJ databases">
        <authorList>
            <person name="Lee N."/>
            <person name="Cho B.-K."/>
        </authorList>
    </citation>
    <scope>NUCLEOTIDE SEQUENCE [LARGE SCALE GENOMIC DNA]</scope>
    <source>
        <strain evidence="5 6">ATCC 27465</strain>
    </source>
</reference>